<accession>A0A1B4FLR5</accession>
<evidence type="ECO:0000313" key="1">
    <source>
        <dbReference type="EMBL" id="AOJ04609.1"/>
    </source>
</evidence>
<organism evidence="1 2">
    <name type="scientific">Burkholderia mayonis</name>
    <dbReference type="NCBI Taxonomy" id="1385591"/>
    <lineage>
        <taxon>Bacteria</taxon>
        <taxon>Pseudomonadati</taxon>
        <taxon>Pseudomonadota</taxon>
        <taxon>Betaproteobacteria</taxon>
        <taxon>Burkholderiales</taxon>
        <taxon>Burkholderiaceae</taxon>
        <taxon>Burkholderia</taxon>
        <taxon>pseudomallei group</taxon>
    </lineage>
</organism>
<name>A0A1B4FLR5_9BURK</name>
<proteinExistence type="predicted"/>
<dbReference type="Proteomes" id="UP000062519">
    <property type="component" value="Chromosome 2"/>
</dbReference>
<gene>
    <name evidence="1" type="ORF">WS70_22675</name>
</gene>
<keyword evidence="2" id="KW-1185">Reference proteome</keyword>
<protein>
    <submittedName>
        <fullName evidence="1">Uncharacterized protein</fullName>
    </submittedName>
</protein>
<dbReference type="KEGG" id="buu:WS70_22675"/>
<reference evidence="1 2" key="1">
    <citation type="submission" date="2015-12" db="EMBL/GenBank/DDBJ databases">
        <title>Diversity of Burkholderia near neighbor genomes.</title>
        <authorList>
            <person name="Sahl J."/>
            <person name="Wagner D."/>
            <person name="Keim P."/>
        </authorList>
    </citation>
    <scope>NUCLEOTIDE SEQUENCE [LARGE SCALE GENOMIC DNA]</scope>
    <source>
        <strain evidence="1 2">BDU6</strain>
    </source>
</reference>
<dbReference type="EMBL" id="CP013387">
    <property type="protein sequence ID" value="AOJ04609.1"/>
    <property type="molecule type" value="Genomic_DNA"/>
</dbReference>
<sequence>MGESMPRKPKGSSTAANEAFVKKQFAWAQTEPIAWAGYADSMMRSFEIIAAQAESDELADAQQWDSYSRWKQANDGSPQPPLKGIISVVPNAMMLAGMAVELLLKGIAVQNPAIVASIGAGTTAIPGDLWTHRLRGIAALAGVTLDANEDDLCKGLEVFLVWAGRYPVPKNHEAMMPGTAPGGGQASLSIRYGSDYSTIRALTTRLRALLPSADYDHVIVM</sequence>
<evidence type="ECO:0000313" key="2">
    <source>
        <dbReference type="Proteomes" id="UP000062519"/>
    </source>
</evidence>
<dbReference type="AlphaFoldDB" id="A0A1B4FLR5"/>